<proteinExistence type="predicted"/>
<evidence type="ECO:0000313" key="2">
    <source>
        <dbReference type="Proteomes" id="UP001140979"/>
    </source>
</evidence>
<sequence length="61" mass="6996">MKNQVCTTEELAKIKEPNSVHEFSKSAMLQTKPQQTVDTDYQRLKMPLSQGNLTKETINKD</sequence>
<organism evidence="1 2">
    <name type="scientific">Vibrio aestuarianus</name>
    <dbReference type="NCBI Taxonomy" id="28171"/>
    <lineage>
        <taxon>Bacteria</taxon>
        <taxon>Pseudomonadati</taxon>
        <taxon>Pseudomonadota</taxon>
        <taxon>Gammaproteobacteria</taxon>
        <taxon>Vibrionales</taxon>
        <taxon>Vibrionaceae</taxon>
        <taxon>Vibrio</taxon>
    </lineage>
</organism>
<gene>
    <name evidence="1" type="ORF">L9W94_19045</name>
</gene>
<comment type="caution">
    <text evidence="1">The sequence shown here is derived from an EMBL/GenBank/DDBJ whole genome shotgun (WGS) entry which is preliminary data.</text>
</comment>
<name>A0A9X4F4H1_9VIBR</name>
<evidence type="ECO:0000313" key="1">
    <source>
        <dbReference type="EMBL" id="MDE1244189.1"/>
    </source>
</evidence>
<accession>A0A9X4F4H1</accession>
<dbReference type="Proteomes" id="UP001140979">
    <property type="component" value="Unassembled WGS sequence"/>
</dbReference>
<reference evidence="1" key="1">
    <citation type="submission" date="2022-02" db="EMBL/GenBank/DDBJ databases">
        <title>Emergence and expansion in Europe of a Vibrio aestuarianus clonal complex pathogenic for oysters.</title>
        <authorList>
            <person name="Mesnil A."/>
            <person name="Travers M.-A."/>
        </authorList>
    </citation>
    <scope>NUCLEOTIDE SEQUENCE</scope>
    <source>
        <strain evidence="1">19_064_11T1</strain>
    </source>
</reference>
<dbReference type="RefSeq" id="WP_274683963.1">
    <property type="nucleotide sequence ID" value="NZ_JAKNBA010000071.1"/>
</dbReference>
<protein>
    <submittedName>
        <fullName evidence="1">Uncharacterized protein</fullName>
    </submittedName>
</protein>
<dbReference type="AlphaFoldDB" id="A0A9X4F4H1"/>
<dbReference type="EMBL" id="JAKNBA010000071">
    <property type="protein sequence ID" value="MDE1244189.1"/>
    <property type="molecule type" value="Genomic_DNA"/>
</dbReference>